<dbReference type="Proteomes" id="UP001139125">
    <property type="component" value="Unassembled WGS sequence"/>
</dbReference>
<organism evidence="4 5">
    <name type="scientific">Gracilimonas sediminicola</name>
    <dbReference type="NCBI Taxonomy" id="2952158"/>
    <lineage>
        <taxon>Bacteria</taxon>
        <taxon>Pseudomonadati</taxon>
        <taxon>Balneolota</taxon>
        <taxon>Balneolia</taxon>
        <taxon>Balneolales</taxon>
        <taxon>Balneolaceae</taxon>
        <taxon>Gracilimonas</taxon>
    </lineage>
</organism>
<dbReference type="Pfam" id="PF00534">
    <property type="entry name" value="Glycos_transf_1"/>
    <property type="match status" value="1"/>
</dbReference>
<feature type="transmembrane region" description="Helical" evidence="1">
    <location>
        <begin position="78"/>
        <end position="97"/>
    </location>
</feature>
<feature type="domain" description="Glycosyltransferase subfamily 4-like N-terminal" evidence="3">
    <location>
        <begin position="30"/>
        <end position="200"/>
    </location>
</feature>
<dbReference type="InterPro" id="IPR050194">
    <property type="entry name" value="Glycosyltransferase_grp1"/>
</dbReference>
<evidence type="ECO:0000259" key="2">
    <source>
        <dbReference type="Pfam" id="PF00534"/>
    </source>
</evidence>
<keyword evidence="5" id="KW-1185">Reference proteome</keyword>
<reference evidence="4" key="1">
    <citation type="submission" date="2022-06" db="EMBL/GenBank/DDBJ databases">
        <title>Gracilimonas sp. CAU 1638 isolated from sea sediment.</title>
        <authorList>
            <person name="Kim W."/>
        </authorList>
    </citation>
    <scope>NUCLEOTIDE SEQUENCE</scope>
    <source>
        <strain evidence="4">CAU 1638</strain>
    </source>
</reference>
<protein>
    <submittedName>
        <fullName evidence="4">Glycosyltransferase family 4 protein</fullName>
    </submittedName>
</protein>
<keyword evidence="1" id="KW-0472">Membrane</keyword>
<gene>
    <name evidence="4" type="ORF">NM125_11945</name>
</gene>
<dbReference type="PANTHER" id="PTHR45947">
    <property type="entry name" value="SULFOQUINOVOSYL TRANSFERASE SQD2"/>
    <property type="match status" value="1"/>
</dbReference>
<evidence type="ECO:0000313" key="4">
    <source>
        <dbReference type="EMBL" id="MCP9292289.1"/>
    </source>
</evidence>
<dbReference type="CDD" id="cd03794">
    <property type="entry name" value="GT4_WbuB-like"/>
    <property type="match status" value="1"/>
</dbReference>
<name>A0A9X2RHX4_9BACT</name>
<dbReference type="RefSeq" id="WP_255135170.1">
    <property type="nucleotide sequence ID" value="NZ_JANDBC010000002.1"/>
</dbReference>
<keyword evidence="1" id="KW-1133">Transmembrane helix</keyword>
<dbReference type="AlphaFoldDB" id="A0A9X2RHX4"/>
<dbReference type="Pfam" id="PF13439">
    <property type="entry name" value="Glyco_transf_4"/>
    <property type="match status" value="1"/>
</dbReference>
<dbReference type="InterPro" id="IPR001296">
    <property type="entry name" value="Glyco_trans_1"/>
</dbReference>
<evidence type="ECO:0000313" key="5">
    <source>
        <dbReference type="Proteomes" id="UP001139125"/>
    </source>
</evidence>
<dbReference type="PANTHER" id="PTHR45947:SF3">
    <property type="entry name" value="SULFOQUINOVOSYL TRANSFERASE SQD2"/>
    <property type="match status" value="1"/>
</dbReference>
<dbReference type="Gene3D" id="3.40.50.2000">
    <property type="entry name" value="Glycogen Phosphorylase B"/>
    <property type="match status" value="2"/>
</dbReference>
<keyword evidence="1" id="KW-0812">Transmembrane</keyword>
<dbReference type="InterPro" id="IPR028098">
    <property type="entry name" value="Glyco_trans_4-like_N"/>
</dbReference>
<evidence type="ECO:0000256" key="1">
    <source>
        <dbReference type="SAM" id="Phobius"/>
    </source>
</evidence>
<proteinExistence type="predicted"/>
<evidence type="ECO:0000259" key="3">
    <source>
        <dbReference type="Pfam" id="PF13439"/>
    </source>
</evidence>
<dbReference type="GO" id="GO:0016757">
    <property type="term" value="F:glycosyltransferase activity"/>
    <property type="evidence" value="ECO:0007669"/>
    <property type="project" value="InterPro"/>
</dbReference>
<accession>A0A9X2RHX4</accession>
<dbReference type="SUPFAM" id="SSF53756">
    <property type="entry name" value="UDP-Glycosyltransferase/glycogen phosphorylase"/>
    <property type="match status" value="1"/>
</dbReference>
<dbReference type="EMBL" id="JANDBC010000002">
    <property type="protein sequence ID" value="MCP9292289.1"/>
    <property type="molecule type" value="Genomic_DNA"/>
</dbReference>
<feature type="domain" description="Glycosyl transferase family 1" evidence="2">
    <location>
        <begin position="223"/>
        <end position="382"/>
    </location>
</feature>
<comment type="caution">
    <text evidence="4">The sequence shown here is derived from an EMBL/GenBank/DDBJ whole genome shotgun (WGS) entry which is preliminary data.</text>
</comment>
<sequence length="400" mass="46288">MHRKRVLIVHRYFYPDTPTYAKLLKKIADYISEKHQVKILTTCPSYYGSEEKKCSKREVLNRYEVRRHKMLPEMDRNVLLRLINSILFSLLVFGHIIKKGKKEYDLVQVATTPPLLISGFVRLACKMRGLKYVYHCQDIYPEILKYNNKSVNKLFLKIATWLDSKVMKDAEKVIVLSEDMEQFLISKRGIKGDNIKVINNFNFNNSSGEVSSELPVKIKSFLELHENIIVFTGNVGRYQNLEFTLTEIQNLLNKNSCSLLMVGEGSEKNRLESKFGSENVFFTGYIDQSLLPEIYLNCDLGIAPVIEGIENVAFPSKIISYLVEGLPICTFSSTKSRISKLVVENNFGVNYDYNQEENLGSSIEKALKYDFDRDYIKKNARKIFSEQNTLLKWEGMIERL</sequence>